<proteinExistence type="predicted"/>
<comment type="caution">
    <text evidence="1">The sequence shown here is derived from an EMBL/GenBank/DDBJ whole genome shotgun (WGS) entry which is preliminary data.</text>
</comment>
<evidence type="ECO:0000313" key="2">
    <source>
        <dbReference type="Proteomes" id="UP001054945"/>
    </source>
</evidence>
<protein>
    <recommendedName>
        <fullName evidence="3">LAGLIDADG homing endonuclease</fullName>
    </recommendedName>
</protein>
<dbReference type="EMBL" id="BPLR01010397">
    <property type="protein sequence ID" value="GIY39065.1"/>
    <property type="molecule type" value="Genomic_DNA"/>
</dbReference>
<keyword evidence="2" id="KW-1185">Reference proteome</keyword>
<dbReference type="Proteomes" id="UP001054945">
    <property type="component" value="Unassembled WGS sequence"/>
</dbReference>
<name>A0AAV4T2S5_CAEEX</name>
<reference evidence="1 2" key="1">
    <citation type="submission" date="2021-06" db="EMBL/GenBank/DDBJ databases">
        <title>Caerostris extrusa draft genome.</title>
        <authorList>
            <person name="Kono N."/>
            <person name="Arakawa K."/>
        </authorList>
    </citation>
    <scope>NUCLEOTIDE SEQUENCE [LARGE SCALE GENOMIC DNA]</scope>
</reference>
<gene>
    <name evidence="1" type="ORF">CEXT_694481</name>
</gene>
<sequence>MGKKEDTSYLTCTGPQICEHGLFITRHQKSRGYTTVNESFPPRLEGKWNIIRSFYNKESSKREKRRHLYLTLYSDHRYVSMGCLLHDIKKVVDIRRVNGFRRDWKENGT</sequence>
<evidence type="ECO:0000313" key="1">
    <source>
        <dbReference type="EMBL" id="GIY39065.1"/>
    </source>
</evidence>
<organism evidence="1 2">
    <name type="scientific">Caerostris extrusa</name>
    <name type="common">Bark spider</name>
    <name type="synonym">Caerostris bankana</name>
    <dbReference type="NCBI Taxonomy" id="172846"/>
    <lineage>
        <taxon>Eukaryota</taxon>
        <taxon>Metazoa</taxon>
        <taxon>Ecdysozoa</taxon>
        <taxon>Arthropoda</taxon>
        <taxon>Chelicerata</taxon>
        <taxon>Arachnida</taxon>
        <taxon>Araneae</taxon>
        <taxon>Araneomorphae</taxon>
        <taxon>Entelegynae</taxon>
        <taxon>Araneoidea</taxon>
        <taxon>Araneidae</taxon>
        <taxon>Caerostris</taxon>
    </lineage>
</organism>
<accession>A0AAV4T2S5</accession>
<dbReference type="AlphaFoldDB" id="A0AAV4T2S5"/>
<evidence type="ECO:0008006" key="3">
    <source>
        <dbReference type="Google" id="ProtNLM"/>
    </source>
</evidence>